<evidence type="ECO:0000313" key="3">
    <source>
        <dbReference type="Proteomes" id="UP000635606"/>
    </source>
</evidence>
<dbReference type="Pfam" id="PF00144">
    <property type="entry name" value="Beta-lactamase"/>
    <property type="match status" value="1"/>
</dbReference>
<feature type="domain" description="Beta-lactamase-related" evidence="1">
    <location>
        <begin position="39"/>
        <end position="263"/>
    </location>
</feature>
<proteinExistence type="predicted"/>
<dbReference type="InterPro" id="IPR050789">
    <property type="entry name" value="Diverse_Enzym_Activities"/>
</dbReference>
<evidence type="ECO:0000313" key="2">
    <source>
        <dbReference type="EMBL" id="GIJ66719.1"/>
    </source>
</evidence>
<dbReference type="PANTHER" id="PTHR43283">
    <property type="entry name" value="BETA-LACTAMASE-RELATED"/>
    <property type="match status" value="1"/>
</dbReference>
<accession>A0A8J3ZMW0</accession>
<dbReference type="InterPro" id="IPR001466">
    <property type="entry name" value="Beta-lactam-related"/>
</dbReference>
<dbReference type="SUPFAM" id="SSF56601">
    <property type="entry name" value="beta-lactamase/transpeptidase-like"/>
    <property type="match status" value="1"/>
</dbReference>
<organism evidence="2 3">
    <name type="scientific">Virgisporangium ochraceum</name>
    <dbReference type="NCBI Taxonomy" id="65505"/>
    <lineage>
        <taxon>Bacteria</taxon>
        <taxon>Bacillati</taxon>
        <taxon>Actinomycetota</taxon>
        <taxon>Actinomycetes</taxon>
        <taxon>Micromonosporales</taxon>
        <taxon>Micromonosporaceae</taxon>
        <taxon>Virgisporangium</taxon>
    </lineage>
</organism>
<dbReference type="EMBL" id="BOPH01000020">
    <property type="protein sequence ID" value="GIJ66719.1"/>
    <property type="molecule type" value="Genomic_DNA"/>
</dbReference>
<protein>
    <recommendedName>
        <fullName evidence="1">Beta-lactamase-related domain-containing protein</fullName>
    </recommendedName>
</protein>
<keyword evidence="3" id="KW-1185">Reference proteome</keyword>
<sequence length="303" mass="32633">MLTEICRDLDHDLRTRPEFAHTSHFRVEVDGRVLHDAHYHGPDVADVFSVTKTVVATLAGIAVRDGLLPDLDRPVATILDVPDRGQTLRHLLTMTRGARTDGPYEIDEVMALPGGWVDRVAAAPQVSPPGAAFRYDNGAAHLFGAALARLVGRPLSQYAAERLFAPLGITRWHWPSDPDGVDYGFAHLRLSAADLAVLGNAWMRGRLVDAGFAHAMVTPRSEGGPPEGHRYGYLTWIDGHGFFAGGWAGQHVTVVPAARAVVVTTGDPRFDPGPPPTDALAPGWRPARDLVTGRLVPALLDAA</sequence>
<dbReference type="AlphaFoldDB" id="A0A8J3ZMW0"/>
<dbReference type="PANTHER" id="PTHR43283:SF7">
    <property type="entry name" value="BETA-LACTAMASE-RELATED DOMAIN-CONTAINING PROTEIN"/>
    <property type="match status" value="1"/>
</dbReference>
<reference evidence="2" key="1">
    <citation type="submission" date="2021-01" db="EMBL/GenBank/DDBJ databases">
        <title>Whole genome shotgun sequence of Virgisporangium ochraceum NBRC 16418.</title>
        <authorList>
            <person name="Komaki H."/>
            <person name="Tamura T."/>
        </authorList>
    </citation>
    <scope>NUCLEOTIDE SEQUENCE</scope>
    <source>
        <strain evidence="2">NBRC 16418</strain>
    </source>
</reference>
<evidence type="ECO:0000259" key="1">
    <source>
        <dbReference type="Pfam" id="PF00144"/>
    </source>
</evidence>
<gene>
    <name evidence="2" type="ORF">Voc01_016360</name>
</gene>
<name>A0A8J3ZMW0_9ACTN</name>
<dbReference type="RefSeq" id="WP_203926684.1">
    <property type="nucleotide sequence ID" value="NZ_BOPH01000020.1"/>
</dbReference>
<dbReference type="Proteomes" id="UP000635606">
    <property type="component" value="Unassembled WGS sequence"/>
</dbReference>
<dbReference type="InterPro" id="IPR012338">
    <property type="entry name" value="Beta-lactam/transpept-like"/>
</dbReference>
<comment type="caution">
    <text evidence="2">The sequence shown here is derived from an EMBL/GenBank/DDBJ whole genome shotgun (WGS) entry which is preliminary data.</text>
</comment>
<dbReference type="Gene3D" id="3.40.710.10">
    <property type="entry name" value="DD-peptidase/beta-lactamase superfamily"/>
    <property type="match status" value="1"/>
</dbReference>